<comment type="similarity">
    <text evidence="1 9">Belongs to the bacterial/plant glucose-1-phosphate adenylyltransferase family.</text>
</comment>
<evidence type="ECO:0000256" key="5">
    <source>
        <dbReference type="ARBA" id="ARBA00022741"/>
    </source>
</evidence>
<dbReference type="SUPFAM" id="SSF51161">
    <property type="entry name" value="Trimeric LpxA-like enzymes"/>
    <property type="match status" value="1"/>
</dbReference>
<dbReference type="Gene3D" id="3.90.550.10">
    <property type="entry name" value="Spore Coat Polysaccharide Biosynthesis Protein SpsA, Chain A"/>
    <property type="match status" value="1"/>
</dbReference>
<dbReference type="Pfam" id="PF24894">
    <property type="entry name" value="Hexapep_GlmU"/>
    <property type="match status" value="1"/>
</dbReference>
<keyword evidence="5 9" id="KW-0547">Nucleotide-binding</keyword>
<dbReference type="GO" id="GO:0005524">
    <property type="term" value="F:ATP binding"/>
    <property type="evidence" value="ECO:0007669"/>
    <property type="project" value="UniProtKB-KW"/>
</dbReference>
<dbReference type="InterPro" id="IPR056818">
    <property type="entry name" value="GlmU/GlgC-like_hexapep"/>
</dbReference>
<evidence type="ECO:0000256" key="3">
    <source>
        <dbReference type="ARBA" id="ARBA00022679"/>
    </source>
</evidence>
<keyword evidence="2 9" id="KW-0321">Glycogen metabolism</keyword>
<dbReference type="CDD" id="cd04651">
    <property type="entry name" value="LbH_G1P_AT_C"/>
    <property type="match status" value="1"/>
</dbReference>
<feature type="site" description="Could play a key role in the communication between the regulatory and the substrate sites" evidence="9">
    <location>
        <position position="96"/>
    </location>
</feature>
<dbReference type="GO" id="GO:0005978">
    <property type="term" value="P:glycogen biosynthetic process"/>
    <property type="evidence" value="ECO:0007669"/>
    <property type="project" value="UniProtKB-UniRule"/>
</dbReference>
<evidence type="ECO:0000256" key="1">
    <source>
        <dbReference type="ARBA" id="ARBA00010443"/>
    </source>
</evidence>
<dbReference type="SUPFAM" id="SSF53448">
    <property type="entry name" value="Nucleotide-diphospho-sugar transferases"/>
    <property type="match status" value="1"/>
</dbReference>
<keyword evidence="8 9" id="KW-0119">Carbohydrate metabolism</keyword>
<evidence type="ECO:0000313" key="13">
    <source>
        <dbReference type="Proteomes" id="UP000032233"/>
    </source>
</evidence>
<dbReference type="PATRIC" id="fig|1429043.3.peg.3533"/>
<evidence type="ECO:0000256" key="6">
    <source>
        <dbReference type="ARBA" id="ARBA00022840"/>
    </source>
</evidence>
<comment type="subunit">
    <text evidence="9">Homotetramer.</text>
</comment>
<keyword evidence="6 9" id="KW-0067">ATP-binding</keyword>
<feature type="site" description="Could play a key role in the communication between the regulatory and the substrate sites" evidence="9">
    <location>
        <position position="58"/>
    </location>
</feature>
<dbReference type="PROSITE" id="PS00809">
    <property type="entry name" value="ADP_GLC_PYROPHOSPH_2"/>
    <property type="match status" value="1"/>
</dbReference>
<evidence type="ECO:0000313" key="12">
    <source>
        <dbReference type="EMBL" id="KIX12909.1"/>
    </source>
</evidence>
<evidence type="ECO:0000256" key="8">
    <source>
        <dbReference type="ARBA" id="ARBA00023277"/>
    </source>
</evidence>
<dbReference type="InterPro" id="IPR029044">
    <property type="entry name" value="Nucleotide-diphossugar_trans"/>
</dbReference>
<evidence type="ECO:0000256" key="2">
    <source>
        <dbReference type="ARBA" id="ARBA00022600"/>
    </source>
</evidence>
<feature type="domain" description="Nucleotidyl transferase" evidence="10">
    <location>
        <begin position="6"/>
        <end position="287"/>
    </location>
</feature>
<reference evidence="12 13" key="1">
    <citation type="submission" date="2013-11" db="EMBL/GenBank/DDBJ databases">
        <title>Metagenomic analysis of a methanogenic consortium involved in long chain n-alkane degradation.</title>
        <authorList>
            <person name="Davidova I.A."/>
            <person name="Callaghan A.V."/>
            <person name="Wawrik B."/>
            <person name="Pruitt S."/>
            <person name="Marks C."/>
            <person name="Duncan K.E."/>
            <person name="Suflita J.M."/>
        </authorList>
    </citation>
    <scope>NUCLEOTIDE SEQUENCE [LARGE SCALE GENOMIC DNA]</scope>
    <source>
        <strain evidence="12 13">SPR</strain>
    </source>
</reference>
<dbReference type="CDD" id="cd02508">
    <property type="entry name" value="ADP_Glucose_PP"/>
    <property type="match status" value="1"/>
</dbReference>
<dbReference type="InterPro" id="IPR023049">
    <property type="entry name" value="GlgC_bac"/>
</dbReference>
<dbReference type="STRING" id="1429043.X474_16675"/>
<evidence type="ECO:0000256" key="7">
    <source>
        <dbReference type="ARBA" id="ARBA00023056"/>
    </source>
</evidence>
<feature type="domain" description="Glucose-1-phosphate adenylyltransferase/Bifunctional protein GlmU-like C-terminal hexapeptide" evidence="11">
    <location>
        <begin position="311"/>
        <end position="418"/>
    </location>
</feature>
<name>A0A0D2J426_9BACT</name>
<keyword evidence="3 9" id="KW-0808">Transferase</keyword>
<comment type="caution">
    <text evidence="12">The sequence shown here is derived from an EMBL/GenBank/DDBJ whole genome shotgun (WGS) entry which is preliminary data.</text>
</comment>
<feature type="binding site" evidence="9">
    <location>
        <position position="163"/>
    </location>
    <ligand>
        <name>alpha-D-glucose 1-phosphate</name>
        <dbReference type="ChEBI" id="CHEBI:58601"/>
    </ligand>
</feature>
<feature type="binding site" evidence="9">
    <location>
        <begin position="178"/>
        <end position="179"/>
    </location>
    <ligand>
        <name>alpha-D-glucose 1-phosphate</name>
        <dbReference type="ChEBI" id="CHEBI:58601"/>
    </ligand>
</feature>
<dbReference type="Pfam" id="PF00483">
    <property type="entry name" value="NTP_transferase"/>
    <property type="match status" value="1"/>
</dbReference>
<dbReference type="InterPro" id="IPR011831">
    <property type="entry name" value="ADP-Glc_PPase"/>
</dbReference>
<comment type="catalytic activity">
    <reaction evidence="9">
        <text>alpha-D-glucose 1-phosphate + ATP + H(+) = ADP-alpha-D-glucose + diphosphate</text>
        <dbReference type="Rhea" id="RHEA:12120"/>
        <dbReference type="ChEBI" id="CHEBI:15378"/>
        <dbReference type="ChEBI" id="CHEBI:30616"/>
        <dbReference type="ChEBI" id="CHEBI:33019"/>
        <dbReference type="ChEBI" id="CHEBI:57498"/>
        <dbReference type="ChEBI" id="CHEBI:58601"/>
        <dbReference type="EC" id="2.7.7.27"/>
    </reaction>
</comment>
<dbReference type="InterPro" id="IPR005835">
    <property type="entry name" value="NTP_transferase_dom"/>
</dbReference>
<dbReference type="OrthoDB" id="9801810at2"/>
<feature type="binding site" evidence="9">
    <location>
        <position position="97"/>
    </location>
    <ligand>
        <name>alpha-D-glucose 1-phosphate</name>
        <dbReference type="ChEBI" id="CHEBI:58601"/>
    </ligand>
</feature>
<gene>
    <name evidence="9 12" type="primary">glgC</name>
    <name evidence="12" type="ORF">X474_16675</name>
</gene>
<evidence type="ECO:0000256" key="9">
    <source>
        <dbReference type="HAMAP-Rule" id="MF_00624"/>
    </source>
</evidence>
<accession>A0A0D2J426</accession>
<dbReference type="GO" id="GO:0008878">
    <property type="term" value="F:glucose-1-phosphate adenylyltransferase activity"/>
    <property type="evidence" value="ECO:0007669"/>
    <property type="project" value="UniProtKB-UniRule"/>
</dbReference>
<protein>
    <recommendedName>
        <fullName evidence="9">Glucose-1-phosphate adenylyltransferase</fullName>
        <ecNumber evidence="9">2.7.7.27</ecNumber>
    </recommendedName>
    <alternativeName>
        <fullName evidence="9">ADP-glucose pyrophosphorylase</fullName>
        <shortName evidence="9">ADPGlc PPase</shortName>
    </alternativeName>
    <alternativeName>
        <fullName evidence="9">ADP-glucose synthase</fullName>
    </alternativeName>
</protein>
<proteinExistence type="inferred from homology"/>
<dbReference type="InParanoid" id="A0A0D2J426"/>
<keyword evidence="4 9" id="KW-0548">Nucleotidyltransferase</keyword>
<evidence type="ECO:0000259" key="11">
    <source>
        <dbReference type="Pfam" id="PF24894"/>
    </source>
</evidence>
<dbReference type="NCBIfam" id="NF001947">
    <property type="entry name" value="PRK00725.1"/>
    <property type="match status" value="1"/>
</dbReference>
<evidence type="ECO:0000259" key="10">
    <source>
        <dbReference type="Pfam" id="PF00483"/>
    </source>
</evidence>
<dbReference type="EC" id="2.7.7.27" evidence="9"/>
<dbReference type="NCBIfam" id="NF002023">
    <property type="entry name" value="PRK00844.1"/>
    <property type="match status" value="1"/>
</dbReference>
<dbReference type="PROSITE" id="PS00810">
    <property type="entry name" value="ADP_GLC_PYROPHOSPH_3"/>
    <property type="match status" value="1"/>
</dbReference>
<organism evidence="12 13">
    <name type="scientific">Dethiosulfatarculus sandiegensis</name>
    <dbReference type="NCBI Taxonomy" id="1429043"/>
    <lineage>
        <taxon>Bacteria</taxon>
        <taxon>Pseudomonadati</taxon>
        <taxon>Thermodesulfobacteriota</taxon>
        <taxon>Desulfarculia</taxon>
        <taxon>Desulfarculales</taxon>
        <taxon>Desulfarculaceae</taxon>
        <taxon>Dethiosulfatarculus</taxon>
    </lineage>
</organism>
<comment type="pathway">
    <text evidence="9">Glycan biosynthesis; glycogen biosynthesis.</text>
</comment>
<feature type="binding site" evidence="9">
    <location>
        <position position="196"/>
    </location>
    <ligand>
        <name>alpha-D-glucose 1-phosphate</name>
        <dbReference type="ChEBI" id="CHEBI:58601"/>
    </ligand>
</feature>
<comment type="function">
    <text evidence="9">Involved in the biosynthesis of ADP-glucose, a building block required for the elongation reactions to produce glycogen. Catalyzes the reaction between ATP and alpha-D-glucose 1-phosphate (G1P) to produce pyrophosphate and ADP-Glc.</text>
</comment>
<evidence type="ECO:0000256" key="4">
    <source>
        <dbReference type="ARBA" id="ARBA00022695"/>
    </source>
</evidence>
<keyword evidence="7 9" id="KW-0320">Glycogen biosynthesis</keyword>
<dbReference type="FunCoup" id="A0A0D2J426">
    <property type="interactions" value="168"/>
</dbReference>
<dbReference type="RefSeq" id="WP_044350015.1">
    <property type="nucleotide sequence ID" value="NZ_AZAC01000021.1"/>
</dbReference>
<dbReference type="Gene3D" id="2.160.10.10">
    <property type="entry name" value="Hexapeptide repeat proteins"/>
    <property type="match status" value="1"/>
</dbReference>
<dbReference type="EMBL" id="AZAC01000021">
    <property type="protein sequence ID" value="KIX12909.1"/>
    <property type="molecule type" value="Genomic_DNA"/>
</dbReference>
<dbReference type="HAMAP" id="MF_00624">
    <property type="entry name" value="GlgC"/>
    <property type="match status" value="1"/>
</dbReference>
<dbReference type="InterPro" id="IPR011004">
    <property type="entry name" value="Trimer_LpxA-like_sf"/>
</dbReference>
<dbReference type="InterPro" id="IPR005836">
    <property type="entry name" value="ADP_Glu_pyroP_CS"/>
</dbReference>
<dbReference type="PANTHER" id="PTHR43523:SF2">
    <property type="entry name" value="GLUCOSE-1-PHOSPHATE ADENYLYLTRANSFERASE"/>
    <property type="match status" value="1"/>
</dbReference>
<dbReference type="UniPathway" id="UPA00164"/>
<keyword evidence="13" id="KW-1185">Reference proteome</keyword>
<dbReference type="AlphaFoldDB" id="A0A0D2J426"/>
<dbReference type="Proteomes" id="UP000032233">
    <property type="component" value="Unassembled WGS sequence"/>
</dbReference>
<dbReference type="PANTHER" id="PTHR43523">
    <property type="entry name" value="GLUCOSE-1-PHOSPHATE ADENYLYLTRANSFERASE-RELATED"/>
    <property type="match status" value="1"/>
</dbReference>
<sequence>MARILAIIMAGGKGERLSPLTRDRSKPSVPFGGTYRLVDITLSNCINSGIYKIMVLPQYKSQSLVDHLEAGWNIFSFALGHYLRIVSPQMRLGESWYRGTADSVRHNAYLLERDESISDVLILSGDHVCKMNYNLFARYHKRFGADVTISVVEVDREQAKDYGVVQVNPEFSIQGFMEKPSNPPPIPGDEGHALASMGIYIFKKRVLLKILKDMPGMDFGHDIIPALLGRYKVRAYPYRAHNVISDYTFVTKKNGQRVKVRTKCMPDSGYWRDVGNLDAYWNANMDLCGTNPFFNLYGQLWPIRTYQRQFPPAKFVHSQESFNSTRVGKALDSLVGQGCIISGAVVRNSVLSTNVVVQSWSEVDESVIMDNVIIGRNCQVKKAIIDKQNHLPQGEKIGLNPLEDRKRFKVTERGITVVPKGYFKP</sequence>